<protein>
    <recommendedName>
        <fullName evidence="5">Putative pre-16S rRNA nuclease</fullName>
        <ecNumber evidence="5">3.1.-.-</ecNumber>
    </recommendedName>
</protein>
<sequence>MRLLGIDYGSKKIGLALSDSTGRFASPLEVIPSSLTTAETIAKICQQEEVTKIVIGHSLNYANEPNLIVADSEKLAEKLRVLTGLEVIFEPEVLTTREAERTVGKDELLDARAAALILKSYIDRHHHD</sequence>
<keyword evidence="3 5" id="KW-0540">Nuclease</keyword>
<dbReference type="SUPFAM" id="SSF53098">
    <property type="entry name" value="Ribonuclease H-like"/>
    <property type="match status" value="1"/>
</dbReference>
<dbReference type="Gene3D" id="3.30.420.140">
    <property type="entry name" value="YqgF/RNase H-like domain"/>
    <property type="match status" value="1"/>
</dbReference>
<evidence type="ECO:0000256" key="4">
    <source>
        <dbReference type="ARBA" id="ARBA00022801"/>
    </source>
</evidence>
<dbReference type="GO" id="GO:0000967">
    <property type="term" value="P:rRNA 5'-end processing"/>
    <property type="evidence" value="ECO:0007669"/>
    <property type="project" value="UniProtKB-UniRule"/>
</dbReference>
<evidence type="ECO:0000313" key="8">
    <source>
        <dbReference type="Proteomes" id="UP000177838"/>
    </source>
</evidence>
<dbReference type="Proteomes" id="UP000177838">
    <property type="component" value="Unassembled WGS sequence"/>
</dbReference>
<comment type="similarity">
    <text evidence="5">Belongs to the YqgF HJR family.</text>
</comment>
<dbReference type="GO" id="GO:0005829">
    <property type="term" value="C:cytosol"/>
    <property type="evidence" value="ECO:0007669"/>
    <property type="project" value="TreeGrafter"/>
</dbReference>
<reference evidence="7 8" key="1">
    <citation type="journal article" date="2016" name="Nat. Commun.">
        <title>Thousands of microbial genomes shed light on interconnected biogeochemical processes in an aquifer system.</title>
        <authorList>
            <person name="Anantharaman K."/>
            <person name="Brown C.T."/>
            <person name="Hug L.A."/>
            <person name="Sharon I."/>
            <person name="Castelle C.J."/>
            <person name="Probst A.J."/>
            <person name="Thomas B.C."/>
            <person name="Singh A."/>
            <person name="Wilkins M.J."/>
            <person name="Karaoz U."/>
            <person name="Brodie E.L."/>
            <person name="Williams K.H."/>
            <person name="Hubbard S.S."/>
            <person name="Banfield J.F."/>
        </authorList>
    </citation>
    <scope>NUCLEOTIDE SEQUENCE [LARGE SCALE GENOMIC DNA]</scope>
</reference>
<organism evidence="7 8">
    <name type="scientific">Candidatus Vogelbacteria bacterium RIFOXYD1_FULL_46_19</name>
    <dbReference type="NCBI Taxonomy" id="1802439"/>
    <lineage>
        <taxon>Bacteria</taxon>
        <taxon>Candidatus Vogeliibacteriota</taxon>
    </lineage>
</organism>
<dbReference type="Pfam" id="PF03652">
    <property type="entry name" value="RuvX"/>
    <property type="match status" value="1"/>
</dbReference>
<dbReference type="SMART" id="SM00732">
    <property type="entry name" value="YqgFc"/>
    <property type="match status" value="1"/>
</dbReference>
<evidence type="ECO:0000256" key="1">
    <source>
        <dbReference type="ARBA" id="ARBA00022490"/>
    </source>
</evidence>
<comment type="caution">
    <text evidence="7">The sequence shown here is derived from an EMBL/GenBank/DDBJ whole genome shotgun (WGS) entry which is preliminary data.</text>
</comment>
<gene>
    <name evidence="7" type="ORF">A2589_00205</name>
</gene>
<dbReference type="GO" id="GO:0016788">
    <property type="term" value="F:hydrolase activity, acting on ester bonds"/>
    <property type="evidence" value="ECO:0007669"/>
    <property type="project" value="UniProtKB-UniRule"/>
</dbReference>
<keyword evidence="1 5" id="KW-0963">Cytoplasm</keyword>
<comment type="function">
    <text evidence="5">Could be a nuclease involved in processing of the 5'-end of pre-16S rRNA.</text>
</comment>
<dbReference type="HAMAP" id="MF_00651">
    <property type="entry name" value="Nuclease_YqgF"/>
    <property type="match status" value="1"/>
</dbReference>
<dbReference type="PANTHER" id="PTHR33317">
    <property type="entry name" value="POLYNUCLEOTIDYL TRANSFERASE, RIBONUCLEASE H-LIKE SUPERFAMILY PROTEIN"/>
    <property type="match status" value="1"/>
</dbReference>
<dbReference type="EMBL" id="MHTK01000002">
    <property type="protein sequence ID" value="OHA60094.1"/>
    <property type="molecule type" value="Genomic_DNA"/>
</dbReference>
<dbReference type="InterPro" id="IPR006641">
    <property type="entry name" value="YqgF/RNaseH-like_dom"/>
</dbReference>
<dbReference type="NCBIfam" id="TIGR00250">
    <property type="entry name" value="RNAse_H_YqgF"/>
    <property type="match status" value="1"/>
</dbReference>
<dbReference type="InterPro" id="IPR037027">
    <property type="entry name" value="YqgF/RNaseH-like_dom_sf"/>
</dbReference>
<comment type="subcellular location">
    <subcellularLocation>
        <location evidence="5">Cytoplasm</location>
    </subcellularLocation>
</comment>
<dbReference type="CDD" id="cd16964">
    <property type="entry name" value="YqgF"/>
    <property type="match status" value="1"/>
</dbReference>
<evidence type="ECO:0000256" key="5">
    <source>
        <dbReference type="HAMAP-Rule" id="MF_00651"/>
    </source>
</evidence>
<dbReference type="AlphaFoldDB" id="A0A1G2QHI7"/>
<keyword evidence="2 5" id="KW-0690">Ribosome biogenesis</keyword>
<dbReference type="PANTHER" id="PTHR33317:SF4">
    <property type="entry name" value="POLYNUCLEOTIDYL TRANSFERASE, RIBONUCLEASE H-LIKE SUPERFAMILY PROTEIN"/>
    <property type="match status" value="1"/>
</dbReference>
<keyword evidence="4 5" id="KW-0378">Hydrolase</keyword>
<evidence type="ECO:0000313" key="7">
    <source>
        <dbReference type="EMBL" id="OHA60094.1"/>
    </source>
</evidence>
<dbReference type="GO" id="GO:0004518">
    <property type="term" value="F:nuclease activity"/>
    <property type="evidence" value="ECO:0007669"/>
    <property type="project" value="UniProtKB-KW"/>
</dbReference>
<dbReference type="InterPro" id="IPR005227">
    <property type="entry name" value="YqgF"/>
</dbReference>
<evidence type="ECO:0000259" key="6">
    <source>
        <dbReference type="SMART" id="SM00732"/>
    </source>
</evidence>
<name>A0A1G2QHI7_9BACT</name>
<evidence type="ECO:0000256" key="3">
    <source>
        <dbReference type="ARBA" id="ARBA00022722"/>
    </source>
</evidence>
<proteinExistence type="inferred from homology"/>
<feature type="domain" description="YqgF/RNase H-like" evidence="6">
    <location>
        <begin position="1"/>
        <end position="99"/>
    </location>
</feature>
<dbReference type="InterPro" id="IPR012337">
    <property type="entry name" value="RNaseH-like_sf"/>
</dbReference>
<accession>A0A1G2QHI7</accession>
<dbReference type="STRING" id="1802439.A2589_00205"/>
<evidence type="ECO:0000256" key="2">
    <source>
        <dbReference type="ARBA" id="ARBA00022517"/>
    </source>
</evidence>
<dbReference type="EC" id="3.1.-.-" evidence="5"/>